<dbReference type="GO" id="GO:0020037">
    <property type="term" value="F:heme binding"/>
    <property type="evidence" value="ECO:0007669"/>
    <property type="project" value="TreeGrafter"/>
</dbReference>
<comment type="subcellular location">
    <subcellularLocation>
        <location evidence="2">Cell membrane</location>
        <topology evidence="2">Multi-pass membrane protein</topology>
    </subcellularLocation>
</comment>
<reference evidence="15 16" key="1">
    <citation type="submission" date="2018-06" db="EMBL/GenBank/DDBJ databases">
        <authorList>
            <consortium name="Pathogen Informatics"/>
            <person name="Doyle S."/>
        </authorList>
    </citation>
    <scope>NUCLEOTIDE SEQUENCE [LARGE SCALE GENOMIC DNA]</scope>
    <source>
        <strain evidence="15 16">NCTC10717</strain>
    </source>
</reference>
<protein>
    <submittedName>
        <fullName evidence="15">Cytochrome b561 homolog 2</fullName>
    </submittedName>
</protein>
<keyword evidence="4" id="KW-1003">Cell membrane</keyword>
<evidence type="ECO:0000256" key="2">
    <source>
        <dbReference type="ARBA" id="ARBA00004651"/>
    </source>
</evidence>
<comment type="cofactor">
    <cofactor evidence="1">
        <name>heme b</name>
        <dbReference type="ChEBI" id="CHEBI:60344"/>
    </cofactor>
</comment>
<dbReference type="InterPro" id="IPR052168">
    <property type="entry name" value="Cytochrome_b561_oxidase"/>
</dbReference>
<dbReference type="GO" id="GO:0009055">
    <property type="term" value="F:electron transfer activity"/>
    <property type="evidence" value="ECO:0007669"/>
    <property type="project" value="InterPro"/>
</dbReference>
<organism evidence="15 16">
    <name type="scientific">Suttonella indologenes</name>
    <dbReference type="NCBI Taxonomy" id="13276"/>
    <lineage>
        <taxon>Bacteria</taxon>
        <taxon>Pseudomonadati</taxon>
        <taxon>Pseudomonadota</taxon>
        <taxon>Gammaproteobacteria</taxon>
        <taxon>Cardiobacteriales</taxon>
        <taxon>Cardiobacteriaceae</taxon>
        <taxon>Suttonella</taxon>
    </lineage>
</organism>
<dbReference type="Pfam" id="PF01292">
    <property type="entry name" value="Ni_hydr_CYTB"/>
    <property type="match status" value="1"/>
</dbReference>
<keyword evidence="7" id="KW-0479">Metal-binding</keyword>
<dbReference type="GO" id="GO:0022904">
    <property type="term" value="P:respiratory electron transport chain"/>
    <property type="evidence" value="ECO:0007669"/>
    <property type="project" value="InterPro"/>
</dbReference>
<evidence type="ECO:0000256" key="1">
    <source>
        <dbReference type="ARBA" id="ARBA00001970"/>
    </source>
</evidence>
<keyword evidence="5" id="KW-0349">Heme</keyword>
<evidence type="ECO:0000256" key="11">
    <source>
        <dbReference type="ARBA" id="ARBA00023136"/>
    </source>
</evidence>
<feature type="transmembrane region" description="Helical" evidence="13">
    <location>
        <begin position="123"/>
        <end position="143"/>
    </location>
</feature>
<feature type="transmembrane region" description="Helical" evidence="13">
    <location>
        <begin position="15"/>
        <end position="34"/>
    </location>
</feature>
<evidence type="ECO:0000256" key="10">
    <source>
        <dbReference type="ARBA" id="ARBA00023004"/>
    </source>
</evidence>
<evidence type="ECO:0000313" key="15">
    <source>
        <dbReference type="EMBL" id="SUO95896.1"/>
    </source>
</evidence>
<evidence type="ECO:0000256" key="6">
    <source>
        <dbReference type="ARBA" id="ARBA00022692"/>
    </source>
</evidence>
<evidence type="ECO:0000256" key="4">
    <source>
        <dbReference type="ARBA" id="ARBA00022475"/>
    </source>
</evidence>
<evidence type="ECO:0000256" key="8">
    <source>
        <dbReference type="ARBA" id="ARBA00022982"/>
    </source>
</evidence>
<dbReference type="SUPFAM" id="SSF81342">
    <property type="entry name" value="Transmembrane di-heme cytochromes"/>
    <property type="match status" value="1"/>
</dbReference>
<dbReference type="RefSeq" id="WP_115218066.1">
    <property type="nucleotide sequence ID" value="NZ_UHIA01000004.1"/>
</dbReference>
<dbReference type="AlphaFoldDB" id="A0A380MV21"/>
<evidence type="ECO:0000256" key="5">
    <source>
        <dbReference type="ARBA" id="ARBA00022617"/>
    </source>
</evidence>
<feature type="domain" description="Cytochrome b561 bacterial/Ni-hydrogenase" evidence="14">
    <location>
        <begin position="8"/>
        <end position="154"/>
    </location>
</feature>
<accession>A0A380MV21</accession>
<dbReference type="EMBL" id="UHIA01000004">
    <property type="protein sequence ID" value="SUO95896.1"/>
    <property type="molecule type" value="Genomic_DNA"/>
</dbReference>
<proteinExistence type="inferred from homology"/>
<dbReference type="InterPro" id="IPR011577">
    <property type="entry name" value="Cyt_b561_bac/Ni-Hgenase"/>
</dbReference>
<keyword evidence="6 13" id="KW-0812">Transmembrane</keyword>
<dbReference type="PANTHER" id="PTHR30529:SF1">
    <property type="entry name" value="CYTOCHROME B561 HOMOLOG 2"/>
    <property type="match status" value="1"/>
</dbReference>
<keyword evidence="11 13" id="KW-0472">Membrane</keyword>
<evidence type="ECO:0000256" key="9">
    <source>
        <dbReference type="ARBA" id="ARBA00022989"/>
    </source>
</evidence>
<dbReference type="GO" id="GO:0046872">
    <property type="term" value="F:metal ion binding"/>
    <property type="evidence" value="ECO:0007669"/>
    <property type="project" value="UniProtKB-KW"/>
</dbReference>
<dbReference type="Proteomes" id="UP000254575">
    <property type="component" value="Unassembled WGS sequence"/>
</dbReference>
<dbReference type="PANTHER" id="PTHR30529">
    <property type="entry name" value="CYTOCHROME B561"/>
    <property type="match status" value="1"/>
</dbReference>
<feature type="transmembrane region" description="Helical" evidence="13">
    <location>
        <begin position="46"/>
        <end position="64"/>
    </location>
</feature>
<comment type="similarity">
    <text evidence="12">Belongs to the cytochrome b561 family.</text>
</comment>
<sequence>MHADNQDRYGSVSRFLHWSMALCLLFMFASALLWQWDEAWRRLLPWHKGGGMLLLMLAAFRILWAISVDKRPAAANIAVRLGHSALYVFMIAVPTAALIREAAANASADNWGMRFGDIWHARLAYAFLFLIVGHIFMAFYHQWRGEKLLQRMIG</sequence>
<keyword evidence="3" id="KW-0813">Transport</keyword>
<keyword evidence="8" id="KW-0249">Electron transport</keyword>
<dbReference type="InterPro" id="IPR016174">
    <property type="entry name" value="Di-haem_cyt_TM"/>
</dbReference>
<evidence type="ECO:0000256" key="12">
    <source>
        <dbReference type="ARBA" id="ARBA00037975"/>
    </source>
</evidence>
<evidence type="ECO:0000256" key="7">
    <source>
        <dbReference type="ARBA" id="ARBA00022723"/>
    </source>
</evidence>
<gene>
    <name evidence="15" type="primary">yceJ_1</name>
    <name evidence="15" type="ORF">NCTC10717_00779</name>
</gene>
<keyword evidence="10" id="KW-0408">Iron</keyword>
<feature type="transmembrane region" description="Helical" evidence="13">
    <location>
        <begin position="85"/>
        <end position="103"/>
    </location>
</feature>
<evidence type="ECO:0000313" key="16">
    <source>
        <dbReference type="Proteomes" id="UP000254575"/>
    </source>
</evidence>
<name>A0A380MV21_9GAMM</name>
<evidence type="ECO:0000259" key="14">
    <source>
        <dbReference type="Pfam" id="PF01292"/>
    </source>
</evidence>
<dbReference type="Gene3D" id="1.20.950.20">
    <property type="entry name" value="Transmembrane di-heme cytochromes, Chain C"/>
    <property type="match status" value="1"/>
</dbReference>
<evidence type="ECO:0000256" key="3">
    <source>
        <dbReference type="ARBA" id="ARBA00022448"/>
    </source>
</evidence>
<dbReference type="OrthoDB" id="8589936at2"/>
<keyword evidence="9 13" id="KW-1133">Transmembrane helix</keyword>
<evidence type="ECO:0000256" key="13">
    <source>
        <dbReference type="SAM" id="Phobius"/>
    </source>
</evidence>
<keyword evidence="16" id="KW-1185">Reference proteome</keyword>
<dbReference type="GO" id="GO:0005886">
    <property type="term" value="C:plasma membrane"/>
    <property type="evidence" value="ECO:0007669"/>
    <property type="project" value="UniProtKB-SubCell"/>
</dbReference>